<accession>A0A0B2AIM7</accession>
<dbReference type="Proteomes" id="UP000030982">
    <property type="component" value="Unassembled WGS sequence"/>
</dbReference>
<dbReference type="AlphaFoldDB" id="A0A0B2AIM7"/>
<gene>
    <name evidence="1" type="ORF">LK10_15285</name>
</gene>
<proteinExistence type="predicted"/>
<sequence length="77" mass="8468">MRSLVIPSGFIIPSLQMRLQRFTGSLTCFIPVTRWPVFGSFVAFDPSVSKMPAVTYGGIAPSCGGLRWCTVVRSAWK</sequence>
<dbReference type="EMBL" id="JTDL01000140">
    <property type="protein sequence ID" value="KHL01607.1"/>
    <property type="molecule type" value="Genomic_DNA"/>
</dbReference>
<evidence type="ECO:0000313" key="1">
    <source>
        <dbReference type="EMBL" id="KHL01607.1"/>
    </source>
</evidence>
<protein>
    <submittedName>
        <fullName evidence="1">Uncharacterized protein</fullName>
    </submittedName>
</protein>
<comment type="caution">
    <text evidence="1">The sequence shown here is derived from an EMBL/GenBank/DDBJ whole genome shotgun (WGS) entry which is preliminary data.</text>
</comment>
<evidence type="ECO:0000313" key="2">
    <source>
        <dbReference type="Proteomes" id="UP000030982"/>
    </source>
</evidence>
<name>A0A0B2AIM7_9MICC</name>
<reference evidence="1 2" key="1">
    <citation type="submission" date="2014-09" db="EMBL/GenBank/DDBJ databases">
        <title>Genome sequence of Sinomonas sp. MUSC 117.</title>
        <authorList>
            <person name="Lee L.-H."/>
        </authorList>
    </citation>
    <scope>NUCLEOTIDE SEQUENCE [LARGE SCALE GENOMIC DNA]</scope>
    <source>
        <strain evidence="1 2">MUSC 117</strain>
    </source>
</reference>
<organism evidence="1 2">
    <name type="scientific">Sinomonas humi</name>
    <dbReference type="NCBI Taxonomy" id="1338436"/>
    <lineage>
        <taxon>Bacteria</taxon>
        <taxon>Bacillati</taxon>
        <taxon>Actinomycetota</taxon>
        <taxon>Actinomycetes</taxon>
        <taxon>Micrococcales</taxon>
        <taxon>Micrococcaceae</taxon>
        <taxon>Sinomonas</taxon>
    </lineage>
</organism>
<keyword evidence="2" id="KW-1185">Reference proteome</keyword>